<keyword evidence="2" id="KW-1185">Reference proteome</keyword>
<protein>
    <submittedName>
        <fullName evidence="1">Uncharacterized protein</fullName>
    </submittedName>
</protein>
<name>A0AAW0GEV3_9APHY</name>
<evidence type="ECO:0000313" key="2">
    <source>
        <dbReference type="Proteomes" id="UP001385951"/>
    </source>
</evidence>
<proteinExistence type="predicted"/>
<dbReference type="Proteomes" id="UP001385951">
    <property type="component" value="Unassembled WGS sequence"/>
</dbReference>
<sequence length="328" mass="37805">MNQIPPGTTFLDWAAAHYFTAEGHEADPTNVKHNTSHKDAYSFENIGRVILWDLDAQTILNDFPFLNTQIPVLNYVGQDLRHVPYMKNSVTLAPIFGTNIPFRQDPQHHWQPTAYFVHESSLQCSFEIVFTDLNWALRSIWPSIPQPHDFVSLITVPGSNARIYRKFLPDRATLKHDQNRDLLDQGPMPSFMPGEIKPREKFNISWLDNYIQPDDNHMNVEMPSNKGREREVLQVLSQLRFYMCECATHLMVMGNHPTYFHPVYGYIATDEQLVLVKRVPGPGNSKKLFVSRGFRWVPVNRLNNEVNGMMALLYIHMLASRNDGLATI</sequence>
<gene>
    <name evidence="1" type="ORF">QCA50_008496</name>
</gene>
<comment type="caution">
    <text evidence="1">The sequence shown here is derived from an EMBL/GenBank/DDBJ whole genome shotgun (WGS) entry which is preliminary data.</text>
</comment>
<accession>A0AAW0GEV3</accession>
<organism evidence="1 2">
    <name type="scientific">Cerrena zonata</name>
    <dbReference type="NCBI Taxonomy" id="2478898"/>
    <lineage>
        <taxon>Eukaryota</taxon>
        <taxon>Fungi</taxon>
        <taxon>Dikarya</taxon>
        <taxon>Basidiomycota</taxon>
        <taxon>Agaricomycotina</taxon>
        <taxon>Agaricomycetes</taxon>
        <taxon>Polyporales</taxon>
        <taxon>Cerrenaceae</taxon>
        <taxon>Cerrena</taxon>
    </lineage>
</organism>
<evidence type="ECO:0000313" key="1">
    <source>
        <dbReference type="EMBL" id="KAK7688126.1"/>
    </source>
</evidence>
<dbReference type="EMBL" id="JASBNA010000011">
    <property type="protein sequence ID" value="KAK7688126.1"/>
    <property type="molecule type" value="Genomic_DNA"/>
</dbReference>
<reference evidence="1 2" key="1">
    <citation type="submission" date="2022-09" db="EMBL/GenBank/DDBJ databases">
        <authorList>
            <person name="Palmer J.M."/>
        </authorList>
    </citation>
    <scope>NUCLEOTIDE SEQUENCE [LARGE SCALE GENOMIC DNA]</scope>
    <source>
        <strain evidence="1 2">DSM 7382</strain>
    </source>
</reference>
<dbReference type="AlphaFoldDB" id="A0AAW0GEV3"/>